<evidence type="ECO:0000313" key="2">
    <source>
        <dbReference type="EMBL" id="AZA11741.1"/>
    </source>
</evidence>
<dbReference type="CDD" id="cd11336">
    <property type="entry name" value="AmyAc_MTSase"/>
    <property type="match status" value="1"/>
</dbReference>
<feature type="domain" description="Glycosyl hydrolase family 13 catalytic" evidence="1">
    <location>
        <begin position="14"/>
        <end position="462"/>
    </location>
</feature>
<dbReference type="PANTHER" id="PTHR10357">
    <property type="entry name" value="ALPHA-AMYLASE FAMILY MEMBER"/>
    <property type="match status" value="1"/>
</dbReference>
<dbReference type="InterPro" id="IPR017853">
    <property type="entry name" value="GH"/>
</dbReference>
<dbReference type="Proteomes" id="UP000271587">
    <property type="component" value="Chromosome"/>
</dbReference>
<dbReference type="Gene3D" id="1.10.150.200">
    <property type="entry name" value="Maltooligosyl trehalose synthase, domain 3"/>
    <property type="match status" value="1"/>
</dbReference>
<evidence type="ECO:0000259" key="1">
    <source>
        <dbReference type="SMART" id="SM00642"/>
    </source>
</evidence>
<keyword evidence="2" id="KW-0413">Isomerase</keyword>
<dbReference type="NCBIfam" id="TIGR02401">
    <property type="entry name" value="trehalose_TreY"/>
    <property type="match status" value="1"/>
</dbReference>
<dbReference type="InterPro" id="IPR012767">
    <property type="entry name" value="Trehalose_TreY"/>
</dbReference>
<sequence length="794" mass="88188">MNITATYRLQLRGSNADPNGRAFGFAEAEEVLDYLHALGISHVYLSPILRSRSGSTHSYDVVDPTEINPELGGLEGLRSLARRAKSLGMGIIIDIVPNHVGVAKPEENPWWWDVLRFGQGSAFAHFFDIDFREDNGTGGKIALPVLGTAGDEQQLVFDTFDGQDVLRYYEHIFPITPGTKEATAIATYERQHYALLDWRTEVRNYRRFFSVNDLAGLRQEDEEVFERSHRMIQQLIEEDLIDGVRVDHPDGLAHPFKYLQQLRRLIGDRWLVIEKILGVEEPLDPRLAVDGTTGYDSLREFDGVFVHRSAEDTLSMLALEQSGSTWNDTAVHATEHVLKAEVAEEELSAEVRRLVRAVRADNFSTAGRQVSDELLRQTIVELIAEMPVYRADYLSLSRLTATVIADHSRRFPTRRAALDVFAAAMLAEGEAATRFAQVCGAVMAKGVEDTTFYRACRLVALQEVGGAPGRFGVSAAEFHLLQQERAKLWPKTMTTLSTHDTKRSEDVRARILALSLNPAEFVELTHKLHKLVPAPDGATGHFLLQNLLGTWPGDGEITEAFRDRMAEYAQKAVREAGVKSSWTAPNEHFERSVLDWVDALLTGPASSFITNFVAALDQAAIPISLGRKLLQLSAPGIPDIYQGTELFDDSLVDPDNRRFVDYTRRRQMLEQNKTDLLEDPNAAKLAITQAVLQARAEFPESFVGGTYQAVFAQGPGEARCIGFARGTQAEGHTVISFAVRKPAGWNDPTSWTDTTVTLPPGVWRDALSGRTLSGTIDCAELFATLPCCLLLKDV</sequence>
<proteinExistence type="predicted"/>
<dbReference type="KEGG" id="cgk:CGERO_07205"/>
<dbReference type="Gene3D" id="1.10.10.470">
    <property type="entry name" value="Maltooligosyl trehalose synthase, domain 4"/>
    <property type="match status" value="1"/>
</dbReference>
<gene>
    <name evidence="2" type="primary">treY</name>
    <name evidence="2" type="ORF">CGERO_07205</name>
</gene>
<dbReference type="GO" id="GO:0047470">
    <property type="term" value="F:(1,4)-alpha-D-glucan 1-alpha-D-glucosylmutase activity"/>
    <property type="evidence" value="ECO:0007669"/>
    <property type="project" value="UniProtKB-EC"/>
</dbReference>
<accession>A0A3G6J136</accession>
<keyword evidence="3" id="KW-1185">Reference proteome</keyword>
<dbReference type="GO" id="GO:0030980">
    <property type="term" value="P:alpha-glucan catabolic process"/>
    <property type="evidence" value="ECO:0007669"/>
    <property type="project" value="TreeGrafter"/>
</dbReference>
<dbReference type="AlphaFoldDB" id="A0A3G6J136"/>
<dbReference type="InterPro" id="IPR013797">
    <property type="entry name" value="Maltooligo_trehalose_synth_4"/>
</dbReference>
<dbReference type="Pfam" id="PF00128">
    <property type="entry name" value="Alpha-amylase"/>
    <property type="match status" value="1"/>
</dbReference>
<organism evidence="2 3">
    <name type="scientific">Corynebacterium gerontici</name>
    <dbReference type="NCBI Taxonomy" id="2079234"/>
    <lineage>
        <taxon>Bacteria</taxon>
        <taxon>Bacillati</taxon>
        <taxon>Actinomycetota</taxon>
        <taxon>Actinomycetes</taxon>
        <taxon>Mycobacteriales</taxon>
        <taxon>Corynebacteriaceae</taxon>
        <taxon>Corynebacterium</taxon>
    </lineage>
</organism>
<dbReference type="GO" id="GO:0005992">
    <property type="term" value="P:trehalose biosynthetic process"/>
    <property type="evidence" value="ECO:0007669"/>
    <property type="project" value="TreeGrafter"/>
</dbReference>
<dbReference type="EC" id="5.4.99.15" evidence="2"/>
<dbReference type="Gene3D" id="3.30.1590.10">
    <property type="entry name" value="Maltooligosyl trehalose synthase, domain 2"/>
    <property type="match status" value="1"/>
</dbReference>
<dbReference type="Gene3D" id="3.20.20.80">
    <property type="entry name" value="Glycosidases"/>
    <property type="match status" value="1"/>
</dbReference>
<reference evidence="2 3" key="1">
    <citation type="submission" date="2018-11" db="EMBL/GenBank/DDBJ databases">
        <authorList>
            <person name="Kleinhagauer T."/>
            <person name="Glaeser S.P."/>
            <person name="Spergser J."/>
            <person name="Ruckert C."/>
            <person name="Kaempfer P."/>
            <person name="Busse H.-J."/>
        </authorList>
    </citation>
    <scope>NUCLEOTIDE SEQUENCE [LARGE SCALE GENOMIC DNA]</scope>
    <source>
        <strain evidence="2 3">W8</strain>
    </source>
</reference>
<dbReference type="InterPro" id="IPR006047">
    <property type="entry name" value="GH13_cat_dom"/>
</dbReference>
<evidence type="ECO:0000313" key="3">
    <source>
        <dbReference type="Proteomes" id="UP000271587"/>
    </source>
</evidence>
<name>A0A3G6J136_9CORY</name>
<dbReference type="SUPFAM" id="SSF51445">
    <property type="entry name" value="(Trans)glycosidases"/>
    <property type="match status" value="1"/>
</dbReference>
<dbReference type="PANTHER" id="PTHR10357:SF216">
    <property type="entry name" value="MALTOOLIGOSYL TREHALOSE SYNTHASE-RELATED"/>
    <property type="match status" value="1"/>
</dbReference>
<dbReference type="SMART" id="SM00642">
    <property type="entry name" value="Aamy"/>
    <property type="match status" value="1"/>
</dbReference>
<dbReference type="EMBL" id="CP033897">
    <property type="protein sequence ID" value="AZA11741.1"/>
    <property type="molecule type" value="Genomic_DNA"/>
</dbReference>
<protein>
    <submittedName>
        <fullName evidence="2">Maltooligosyl trehalose synthase</fullName>
        <ecNumber evidence="2">5.4.99.15</ecNumber>
    </submittedName>
</protein>